<name>A0A518C2F3_9BACT</name>
<dbReference type="PANTHER" id="PTHR38436:SF1">
    <property type="entry name" value="ESTER CYCLASE"/>
    <property type="match status" value="1"/>
</dbReference>
<dbReference type="Pfam" id="PF07366">
    <property type="entry name" value="SnoaL"/>
    <property type="match status" value="1"/>
</dbReference>
<dbReference type="InterPro" id="IPR009959">
    <property type="entry name" value="Cyclase_SnoaL-like"/>
</dbReference>
<organism evidence="1 2">
    <name type="scientific">Bremerella volcania</name>
    <dbReference type="NCBI Taxonomy" id="2527984"/>
    <lineage>
        <taxon>Bacteria</taxon>
        <taxon>Pseudomonadati</taxon>
        <taxon>Planctomycetota</taxon>
        <taxon>Planctomycetia</taxon>
        <taxon>Pirellulales</taxon>
        <taxon>Pirellulaceae</taxon>
        <taxon>Bremerella</taxon>
    </lineage>
</organism>
<keyword evidence="2" id="KW-1185">Reference proteome</keyword>
<dbReference type="InterPro" id="IPR032710">
    <property type="entry name" value="NTF2-like_dom_sf"/>
</dbReference>
<dbReference type="GO" id="GO:0030638">
    <property type="term" value="P:polyketide metabolic process"/>
    <property type="evidence" value="ECO:0007669"/>
    <property type="project" value="InterPro"/>
</dbReference>
<dbReference type="EMBL" id="CP036289">
    <property type="protein sequence ID" value="QDU73398.1"/>
    <property type="molecule type" value="Genomic_DNA"/>
</dbReference>
<proteinExistence type="predicted"/>
<evidence type="ECO:0000313" key="2">
    <source>
        <dbReference type="Proteomes" id="UP000318626"/>
    </source>
</evidence>
<sequence>MSIDRKACSKKLLELWGDNAVHQASDYLADDYVNHQFPDAAGGTSSKSLSEWKALVSDFHEGFSDVKMEVLLQVAEGDYVCSRWRMTATNTGAFRDANSTGKTTTWTGVHTDHYEGDKLVESWVEWDKSSWLEGLGL</sequence>
<gene>
    <name evidence="1" type="ORF">Pan97_03690</name>
</gene>
<evidence type="ECO:0000313" key="1">
    <source>
        <dbReference type="EMBL" id="QDU73398.1"/>
    </source>
</evidence>
<reference evidence="2" key="1">
    <citation type="submission" date="2019-02" db="EMBL/GenBank/DDBJ databases">
        <title>Deep-cultivation of Planctomycetes and their phenomic and genomic characterization uncovers novel biology.</title>
        <authorList>
            <person name="Wiegand S."/>
            <person name="Jogler M."/>
            <person name="Boedeker C."/>
            <person name="Pinto D."/>
            <person name="Vollmers J."/>
            <person name="Rivas-Marin E."/>
            <person name="Kohn T."/>
            <person name="Peeters S.H."/>
            <person name="Heuer A."/>
            <person name="Rast P."/>
            <person name="Oberbeckmann S."/>
            <person name="Bunk B."/>
            <person name="Jeske O."/>
            <person name="Meyerdierks A."/>
            <person name="Storesund J.E."/>
            <person name="Kallscheuer N."/>
            <person name="Luecker S."/>
            <person name="Lage O.M."/>
            <person name="Pohl T."/>
            <person name="Merkel B.J."/>
            <person name="Hornburger P."/>
            <person name="Mueller R.-W."/>
            <person name="Bruemmer F."/>
            <person name="Labrenz M."/>
            <person name="Spormann A.M."/>
            <person name="Op den Camp H."/>
            <person name="Overmann J."/>
            <person name="Amann R."/>
            <person name="Jetten M.S.M."/>
            <person name="Mascher T."/>
            <person name="Medema M.H."/>
            <person name="Devos D.P."/>
            <person name="Kaster A.-K."/>
            <person name="Ovreas L."/>
            <person name="Rohde M."/>
            <person name="Galperin M.Y."/>
            <person name="Jogler C."/>
        </authorList>
    </citation>
    <scope>NUCLEOTIDE SEQUENCE [LARGE SCALE GENOMIC DNA]</scope>
    <source>
        <strain evidence="2">Pan97</strain>
    </source>
</reference>
<dbReference type="AlphaFoldDB" id="A0A518C2F3"/>
<dbReference type="Proteomes" id="UP000318626">
    <property type="component" value="Chromosome"/>
</dbReference>
<dbReference type="KEGG" id="bvo:Pan97_03690"/>
<dbReference type="PANTHER" id="PTHR38436">
    <property type="entry name" value="POLYKETIDE CYCLASE SNOAL-LIKE DOMAIN"/>
    <property type="match status" value="1"/>
</dbReference>
<dbReference type="Gene3D" id="3.10.450.50">
    <property type="match status" value="1"/>
</dbReference>
<dbReference type="SUPFAM" id="SSF54427">
    <property type="entry name" value="NTF2-like"/>
    <property type="match status" value="1"/>
</dbReference>
<dbReference type="RefSeq" id="WP_165698566.1">
    <property type="nucleotide sequence ID" value="NZ_CP036289.1"/>
</dbReference>
<protein>
    <submittedName>
        <fullName evidence="1">SnoaL-like polyketide cyclase</fullName>
    </submittedName>
</protein>
<accession>A0A518C2F3</accession>